<proteinExistence type="predicted"/>
<gene>
    <name evidence="1" type="ORF">H8923_06620</name>
</gene>
<accession>A0ABR7JNC1</accession>
<evidence type="ECO:0000313" key="1">
    <source>
        <dbReference type="EMBL" id="MBC5996431.1"/>
    </source>
</evidence>
<dbReference type="EMBL" id="JACRWE010000003">
    <property type="protein sequence ID" value="MBC5996431.1"/>
    <property type="molecule type" value="Genomic_DNA"/>
</dbReference>
<protein>
    <submittedName>
        <fullName evidence="1">Uncharacterized protein</fullName>
    </submittedName>
</protein>
<organism evidence="1 2">
    <name type="scientific">Romboutsia faecis</name>
    <dbReference type="NCBI Taxonomy" id="2764597"/>
    <lineage>
        <taxon>Bacteria</taxon>
        <taxon>Bacillati</taxon>
        <taxon>Bacillota</taxon>
        <taxon>Clostridia</taxon>
        <taxon>Peptostreptococcales</taxon>
        <taxon>Peptostreptococcaceae</taxon>
        <taxon>Romboutsia</taxon>
    </lineage>
</organism>
<keyword evidence="2" id="KW-1185">Reference proteome</keyword>
<sequence>MNYLKLKIKESSFTNEDLMNLLNLSRSTYYRKIKESSFTLKEIKTIRSLIDIEIEKVMEEI</sequence>
<dbReference type="RefSeq" id="WP_153973076.1">
    <property type="nucleotide sequence ID" value="NZ_JACRWE010000003.1"/>
</dbReference>
<comment type="caution">
    <text evidence="1">The sequence shown here is derived from an EMBL/GenBank/DDBJ whole genome shotgun (WGS) entry which is preliminary data.</text>
</comment>
<reference evidence="1 2" key="1">
    <citation type="submission" date="2020-08" db="EMBL/GenBank/DDBJ databases">
        <authorList>
            <person name="Liu C."/>
            <person name="Sun Q."/>
        </authorList>
    </citation>
    <scope>NUCLEOTIDE SEQUENCE [LARGE SCALE GENOMIC DNA]</scope>
    <source>
        <strain evidence="1 2">NSJ-18</strain>
    </source>
</reference>
<evidence type="ECO:0000313" key="2">
    <source>
        <dbReference type="Proteomes" id="UP000609849"/>
    </source>
</evidence>
<name>A0ABR7JNC1_9FIRM</name>
<dbReference type="Proteomes" id="UP000609849">
    <property type="component" value="Unassembled WGS sequence"/>
</dbReference>